<comment type="caution">
    <text evidence="1">The sequence shown here is derived from an EMBL/GenBank/DDBJ whole genome shotgun (WGS) entry which is preliminary data.</text>
</comment>
<accession>A0ACA9YAW8</accession>
<keyword evidence="1" id="KW-0808">Transferase</keyword>
<reference evidence="1" key="1">
    <citation type="submission" date="2022-06" db="EMBL/GenBank/DDBJ databases">
        <authorList>
            <person name="Legras J.-L."/>
            <person name="Devillers H."/>
            <person name="Grondin C."/>
        </authorList>
    </citation>
    <scope>NUCLEOTIDE SEQUENCE</scope>
    <source>
        <strain evidence="1">CLIB 1444</strain>
    </source>
</reference>
<dbReference type="Proteomes" id="UP001152531">
    <property type="component" value="Unassembled WGS sequence"/>
</dbReference>
<sequence>MKLPSNYHQGKSRPFFSPVEKLTTLTSKDHFVLFVLGALTILVRFYKLPIPDEVVFDEVHFGGFMKNYNEGKFFIDNHPPLTKLCYYWIAKLSGWDGKFAFSSIGDQFINVPFIQLRLFSVILGSLTIPLTYLILRANHCDIIPSMFGSSLVLFENSMITQSRYIFLDSSLICTTCLTYYFYSKFKQYRQFTFEWYKFLVYTGFSLGLTISTKMSGLLVLLWLGVVSLLQMWVLLGDLRVSDFSWFKHLVARAICLILIPFTIYCSIFAIHLDHLPYLGKAGLLSPNFKASFKDAGWLRNEPVEVSYGASVTIKHNEMESYLHSHPYKYKNTKLQQVTLYDSHTDFSNEWEIHPKNKRTNDWLYDEFRPIKDGDVVRLFHKHTKKFLTVKRDDRPPITEKDYASQVACNGSRDMLADIEYDFKIRILNKKPHSKTNLPMLKLRATESIFQLVHQSTGCHVMSHEGRLPNYGFGQNEVLCIKEATIPNSLWYIEKNSHPQMKKQTLAKVDLSNYPFYKKFIEYHKIIFRLNNGLIKHHPYESRPESWPFTIQGVGYFSSDARPKIGSEEGSTVYYIGNVAVYYFSIIAIGLVILKQALYYIDHLNPFSLVNETWESTVFYQTTLEAILGFIINYIPYFQMTRQLFLHHYLISLYFAILNLTFVVHYCKKKGWAMMVVIMGLTGFCYYQFFPLIYGSPWTQSGCNSAKWFENWDFDCSAYKN</sequence>
<name>A0ACA9YAW8_9ASCO</name>
<proteinExistence type="predicted"/>
<evidence type="ECO:0000313" key="1">
    <source>
        <dbReference type="EMBL" id="CAH6722207.1"/>
    </source>
</evidence>
<gene>
    <name evidence="1" type="ORF">CLIB1444_08S04280</name>
</gene>
<dbReference type="EMBL" id="CALSDN010000008">
    <property type="protein sequence ID" value="CAH6722207.1"/>
    <property type="molecule type" value="Genomic_DNA"/>
</dbReference>
<organism evidence="1 2">
    <name type="scientific">[Candida] jaroonii</name>
    <dbReference type="NCBI Taxonomy" id="467808"/>
    <lineage>
        <taxon>Eukaryota</taxon>
        <taxon>Fungi</taxon>
        <taxon>Dikarya</taxon>
        <taxon>Ascomycota</taxon>
        <taxon>Saccharomycotina</taxon>
        <taxon>Pichiomycetes</taxon>
        <taxon>Debaryomycetaceae</taxon>
        <taxon>Yamadazyma</taxon>
    </lineage>
</organism>
<protein>
    <submittedName>
        <fullName evidence="1">Dolichyl-phosphate-mannose--protein mannosyltransferase 5</fullName>
    </submittedName>
</protein>
<keyword evidence="2" id="KW-1185">Reference proteome</keyword>
<keyword evidence="1" id="KW-0328">Glycosyltransferase</keyword>
<evidence type="ECO:0000313" key="2">
    <source>
        <dbReference type="Proteomes" id="UP001152531"/>
    </source>
</evidence>